<feature type="chain" id="PRO_5024819928" evidence="2">
    <location>
        <begin position="35"/>
        <end position="285"/>
    </location>
</feature>
<dbReference type="EMBL" id="CP044065">
    <property type="protein sequence ID" value="QET00648.1"/>
    <property type="molecule type" value="Genomic_DNA"/>
</dbReference>
<dbReference type="Pfam" id="PF09694">
    <property type="entry name" value="Gcw_chp"/>
    <property type="match status" value="1"/>
</dbReference>
<protein>
    <submittedName>
        <fullName evidence="3">Uncharacterized protein</fullName>
    </submittedName>
</protein>
<dbReference type="Proteomes" id="UP000322822">
    <property type="component" value="Chromosome 1"/>
</dbReference>
<evidence type="ECO:0000256" key="2">
    <source>
        <dbReference type="SAM" id="SignalP"/>
    </source>
</evidence>
<sequence length="285" mass="30853">MIASRLFTAVPATIVLTASLAVPLSSALAQEAPAAGVSSDMPSFDMPPSDTPSDKPADVSPHTFTANVTLASEYRYRGLMQTNRRPAIQGGFDYAHASGLYLGNWNSNISWLSDSNAEVSAPIEMDFYGGFRNTLDVAGADIAYDVGVLEYYYPGDYPSGFTRPYTTEVYASVGYGPVTLKYSHALTNLFGFADSKNSYYLDLSANVPLNVWDLTFNAHVGYQKVRNVVDASYTDWKVGVTKDFGKGLSVAVAYLDTNAARGVYTNSHGRYMGRATAFASITKTF</sequence>
<organism evidence="3 4">
    <name type="scientific">Cupriavidus pauculus</name>
    <dbReference type="NCBI Taxonomy" id="82633"/>
    <lineage>
        <taxon>Bacteria</taxon>
        <taxon>Pseudomonadati</taxon>
        <taxon>Pseudomonadota</taxon>
        <taxon>Betaproteobacteria</taxon>
        <taxon>Burkholderiales</taxon>
        <taxon>Burkholderiaceae</taxon>
        <taxon>Cupriavidus</taxon>
    </lineage>
</organism>
<feature type="compositionally biased region" description="Low complexity" evidence="1">
    <location>
        <begin position="38"/>
        <end position="48"/>
    </location>
</feature>
<evidence type="ECO:0000313" key="4">
    <source>
        <dbReference type="Proteomes" id="UP000322822"/>
    </source>
</evidence>
<accession>A0A5P2GYI8</accession>
<feature type="signal peptide" evidence="2">
    <location>
        <begin position="1"/>
        <end position="34"/>
    </location>
</feature>
<dbReference type="InterPro" id="IPR010239">
    <property type="entry name" value="CHP02001"/>
</dbReference>
<reference evidence="3 4" key="1">
    <citation type="submission" date="2019-09" db="EMBL/GenBank/DDBJ databases">
        <title>FDA dAtabase for Regulatory Grade micrObial Sequences (FDA-ARGOS): Supporting development and validation of Infectious Disease Dx tests.</title>
        <authorList>
            <person name="Sciortino C."/>
            <person name="Tallon L."/>
            <person name="Sadzewicz L."/>
            <person name="Vavikolanu K."/>
            <person name="Mehta A."/>
            <person name="Aluvathingal J."/>
            <person name="Nadendla S."/>
            <person name="Nandy P."/>
            <person name="Geyer C."/>
            <person name="Yan Y."/>
            <person name="Sichtig H."/>
        </authorList>
    </citation>
    <scope>NUCLEOTIDE SEQUENCE [LARGE SCALE GENOMIC DNA]</scope>
    <source>
        <strain evidence="3 4">FDAARGOS_664</strain>
    </source>
</reference>
<keyword evidence="2" id="KW-0732">Signal</keyword>
<dbReference type="NCBIfam" id="TIGR02001">
    <property type="entry name" value="gcw_chp"/>
    <property type="match status" value="1"/>
</dbReference>
<gene>
    <name evidence="3" type="ORF">FOB72_00455</name>
</gene>
<dbReference type="OrthoDB" id="9793561at2"/>
<evidence type="ECO:0000313" key="3">
    <source>
        <dbReference type="EMBL" id="QET00648.1"/>
    </source>
</evidence>
<name>A0A5P2GYI8_9BURK</name>
<feature type="region of interest" description="Disordered" evidence="1">
    <location>
        <begin position="37"/>
        <end position="60"/>
    </location>
</feature>
<dbReference type="AlphaFoldDB" id="A0A5P2GYI8"/>
<evidence type="ECO:0000256" key="1">
    <source>
        <dbReference type="SAM" id="MobiDB-lite"/>
    </source>
</evidence>
<dbReference type="RefSeq" id="WP_150370735.1">
    <property type="nucleotide sequence ID" value="NZ_CP044065.1"/>
</dbReference>
<proteinExistence type="predicted"/>